<dbReference type="Proteomes" id="UP000076969">
    <property type="component" value="Chromosome"/>
</dbReference>
<dbReference type="AlphaFoldDB" id="A0A172WHV1"/>
<evidence type="ECO:0000313" key="2">
    <source>
        <dbReference type="EMBL" id="ANF22990.1"/>
    </source>
</evidence>
<organism evidence="2 3">
    <name type="scientific">Thermococcus piezophilus</name>
    <dbReference type="NCBI Taxonomy" id="1712654"/>
    <lineage>
        <taxon>Archaea</taxon>
        <taxon>Methanobacteriati</taxon>
        <taxon>Methanobacteriota</taxon>
        <taxon>Thermococci</taxon>
        <taxon>Thermococcales</taxon>
        <taxon>Thermococcaceae</taxon>
        <taxon>Thermococcus</taxon>
    </lineage>
</organism>
<proteinExistence type="predicted"/>
<dbReference type="OrthoDB" id="18576at2157"/>
<feature type="region of interest" description="Disordered" evidence="1">
    <location>
        <begin position="73"/>
        <end position="94"/>
    </location>
</feature>
<name>A0A172WHV1_9EURY</name>
<evidence type="ECO:0000313" key="3">
    <source>
        <dbReference type="Proteomes" id="UP000076969"/>
    </source>
</evidence>
<accession>A0A172WHV1</accession>
<protein>
    <recommendedName>
        <fullName evidence="4">Glycoside hydrolase family 57 N-terminal domain-containing protein</fullName>
    </recommendedName>
</protein>
<dbReference type="GeneID" id="28495978"/>
<dbReference type="RefSeq" id="WP_068666209.1">
    <property type="nucleotide sequence ID" value="NZ_CP015520.1"/>
</dbReference>
<gene>
    <name evidence="2" type="ORF">A7C91_07250</name>
</gene>
<sequence length="149" mass="17305">MRAFEKGKPLKVVFVWHHHQSPEVWPNGTLHGPWALVHTYEDELEPYYDGGAYYFHAWILQKYPEIKMTYHLSPSSSGGGTSQTPAGQSYPSYQCFTPESPEAEKVREAMRLYRDLYERGPNRDTLQLLCPSDKRLPRGTLRRVRYTGL</sequence>
<dbReference type="KEGG" id="tpie:A7C91_07250"/>
<keyword evidence="3" id="KW-1185">Reference proteome</keyword>
<reference evidence="3" key="1">
    <citation type="journal article" date="2016" name="Syst. Appl. Microbiol.">
        <title>Thermococcus piezophilus sp. nov., a novel hyperthermophilic and piezophilic archaeon with a broad pressure range for growth, isolated from a deepest hydrothermal vent at the Mid-Cayman Rise.</title>
        <authorList>
            <person name="Dalmasso C."/>
            <person name="Oger P."/>
            <person name="Selva G."/>
            <person name="Courtine D."/>
            <person name="L'Haridon S."/>
            <person name="Garlaschelli A."/>
            <person name="Roussel E."/>
            <person name="Miyazaki J."/>
            <person name="Reveillaud J."/>
            <person name="Jebbar M."/>
            <person name="Takai K."/>
            <person name="Maignien L."/>
            <person name="Alain K."/>
        </authorList>
    </citation>
    <scope>NUCLEOTIDE SEQUENCE [LARGE SCALE GENOMIC DNA]</scope>
    <source>
        <strain evidence="3">CDGS</strain>
    </source>
</reference>
<dbReference type="EMBL" id="CP015520">
    <property type="protein sequence ID" value="ANF22990.1"/>
    <property type="molecule type" value="Genomic_DNA"/>
</dbReference>
<evidence type="ECO:0000256" key="1">
    <source>
        <dbReference type="SAM" id="MobiDB-lite"/>
    </source>
</evidence>
<evidence type="ECO:0008006" key="4">
    <source>
        <dbReference type="Google" id="ProtNLM"/>
    </source>
</evidence>